<reference evidence="6 7" key="1">
    <citation type="submission" date="2017-10" db="EMBL/GenBank/DDBJ databases">
        <title>Novel microbial diversity and functional potential in the marine mammal oral microbiome.</title>
        <authorList>
            <person name="Dudek N.K."/>
            <person name="Sun C.L."/>
            <person name="Burstein D."/>
            <person name="Kantor R.S."/>
            <person name="Aliaga Goltsman D.S."/>
            <person name="Bik E.M."/>
            <person name="Thomas B.C."/>
            <person name="Banfield J.F."/>
            <person name="Relman D.A."/>
        </authorList>
    </citation>
    <scope>NUCLEOTIDE SEQUENCE [LARGE SCALE GENOMIC DNA]</scope>
    <source>
        <strain evidence="6">DOLJORAL78_47_202</strain>
    </source>
</reference>
<dbReference type="PANTHER" id="PTHR34653">
    <property type="match status" value="1"/>
</dbReference>
<comment type="similarity">
    <text evidence="2 4">Belongs to the FliE family.</text>
</comment>
<dbReference type="Proteomes" id="UP000231203">
    <property type="component" value="Unassembled WGS sequence"/>
</dbReference>
<gene>
    <name evidence="4 6" type="primary">fliE</name>
    <name evidence="6" type="ORF">CSA25_04075</name>
</gene>
<dbReference type="PANTHER" id="PTHR34653:SF1">
    <property type="entry name" value="FLAGELLAR HOOK-BASAL BODY COMPLEX PROTEIN FLIE"/>
    <property type="match status" value="1"/>
</dbReference>
<dbReference type="GO" id="GO:0003774">
    <property type="term" value="F:cytoskeletal motor activity"/>
    <property type="evidence" value="ECO:0007669"/>
    <property type="project" value="InterPro"/>
</dbReference>
<accession>A0A2G6MRR6</accession>
<protein>
    <recommendedName>
        <fullName evidence="4 5">Flagellar hook-basal body complex protein FliE</fullName>
    </recommendedName>
</protein>
<dbReference type="GO" id="GO:0071973">
    <property type="term" value="P:bacterial-type flagellum-dependent cell motility"/>
    <property type="evidence" value="ECO:0007669"/>
    <property type="project" value="InterPro"/>
</dbReference>
<name>A0A2G6MRR6_9BACT</name>
<organism evidence="6 7">
    <name type="scientific">Desulfobacter postgatei</name>
    <dbReference type="NCBI Taxonomy" id="2293"/>
    <lineage>
        <taxon>Bacteria</taxon>
        <taxon>Pseudomonadati</taxon>
        <taxon>Thermodesulfobacteriota</taxon>
        <taxon>Desulfobacteria</taxon>
        <taxon>Desulfobacterales</taxon>
        <taxon>Desulfobacteraceae</taxon>
        <taxon>Desulfobacter</taxon>
    </lineage>
</organism>
<dbReference type="Pfam" id="PF02049">
    <property type="entry name" value="FliE"/>
    <property type="match status" value="1"/>
</dbReference>
<comment type="subcellular location">
    <subcellularLocation>
        <location evidence="1 4">Bacterial flagellum basal body</location>
    </subcellularLocation>
</comment>
<evidence type="ECO:0000256" key="1">
    <source>
        <dbReference type="ARBA" id="ARBA00004117"/>
    </source>
</evidence>
<keyword evidence="6" id="KW-0966">Cell projection</keyword>
<proteinExistence type="inferred from homology"/>
<dbReference type="InterPro" id="IPR001624">
    <property type="entry name" value="FliE"/>
</dbReference>
<dbReference type="PRINTS" id="PR01006">
    <property type="entry name" value="FLGHOOKFLIE"/>
</dbReference>
<comment type="caution">
    <text evidence="6">The sequence shown here is derived from an EMBL/GenBank/DDBJ whole genome shotgun (WGS) entry which is preliminary data.</text>
</comment>
<dbReference type="EMBL" id="PDTI01000035">
    <property type="protein sequence ID" value="PIE62646.1"/>
    <property type="molecule type" value="Genomic_DNA"/>
</dbReference>
<dbReference type="AlphaFoldDB" id="A0A2G6MRR6"/>
<keyword evidence="3 4" id="KW-0975">Bacterial flagellum</keyword>
<evidence type="ECO:0000313" key="6">
    <source>
        <dbReference type="EMBL" id="PIE62646.1"/>
    </source>
</evidence>
<evidence type="ECO:0000313" key="7">
    <source>
        <dbReference type="Proteomes" id="UP000231203"/>
    </source>
</evidence>
<dbReference type="GO" id="GO:0009425">
    <property type="term" value="C:bacterial-type flagellum basal body"/>
    <property type="evidence" value="ECO:0007669"/>
    <property type="project" value="UniProtKB-SubCell"/>
</dbReference>
<dbReference type="NCBIfam" id="TIGR00205">
    <property type="entry name" value="fliE"/>
    <property type="match status" value="1"/>
</dbReference>
<sequence length="98" mass="11041">MDKINTIPPGKLSLYREPVADRVAKRRPEFMERLESAVLEVNNNQHVADDSVEAVIEDRLGIHEGMMALSRASTSLKVLAQVRNKAMSAYSEVMRMQV</sequence>
<keyword evidence="6" id="KW-0969">Cilium</keyword>
<evidence type="ECO:0000256" key="4">
    <source>
        <dbReference type="HAMAP-Rule" id="MF_00724"/>
    </source>
</evidence>
<evidence type="ECO:0000256" key="3">
    <source>
        <dbReference type="ARBA" id="ARBA00023143"/>
    </source>
</evidence>
<evidence type="ECO:0000256" key="5">
    <source>
        <dbReference type="NCBIfam" id="TIGR00205"/>
    </source>
</evidence>
<dbReference type="HAMAP" id="MF_00724">
    <property type="entry name" value="FliE"/>
    <property type="match status" value="1"/>
</dbReference>
<evidence type="ECO:0000256" key="2">
    <source>
        <dbReference type="ARBA" id="ARBA00009272"/>
    </source>
</evidence>
<dbReference type="GO" id="GO:0005198">
    <property type="term" value="F:structural molecule activity"/>
    <property type="evidence" value="ECO:0007669"/>
    <property type="project" value="UniProtKB-UniRule"/>
</dbReference>
<keyword evidence="6" id="KW-0282">Flagellum</keyword>